<dbReference type="OrthoDB" id="910197at2759"/>
<evidence type="ECO:0000313" key="3">
    <source>
        <dbReference type="Proteomes" id="UP000594638"/>
    </source>
</evidence>
<dbReference type="Proteomes" id="UP000594638">
    <property type="component" value="Unassembled WGS sequence"/>
</dbReference>
<name>A0A8S0P9U2_OLEEU</name>
<dbReference type="EMBL" id="CACTIH010005597">
    <property type="protein sequence ID" value="CAA2998536.1"/>
    <property type="molecule type" value="Genomic_DNA"/>
</dbReference>
<dbReference type="Gramene" id="OE9A031323T3">
    <property type="protein sequence ID" value="OE9A031323C3"/>
    <property type="gene ID" value="OE9A031323"/>
</dbReference>
<sequence>MLCTEDEKLMKDDICLSNMLPHRKSYLSFHDLDYAEKIKKLQCFLDSVKKIASPGCSQEVLNVALSLMSTLVRILSAMSLEQYPRASL</sequence>
<gene>
    <name evidence="2" type="ORF">OLEA9_A031323</name>
    <name evidence="1" type="ORF">OLEA9_A109959</name>
</gene>
<protein>
    <submittedName>
        <fullName evidence="1">Pyrophosphate--fructose 6-phosphate 1-phosphotransferase subunit alpha-like</fullName>
    </submittedName>
</protein>
<comment type="caution">
    <text evidence="1">The sequence shown here is derived from an EMBL/GenBank/DDBJ whole genome shotgun (WGS) entry which is preliminary data.</text>
</comment>
<dbReference type="Gramene" id="OE9A031323T2">
    <property type="protein sequence ID" value="OE9A031323C2"/>
    <property type="gene ID" value="OE9A031323"/>
</dbReference>
<accession>A0A8S0P9U2</accession>
<reference evidence="1 3" key="1">
    <citation type="submission" date="2019-12" db="EMBL/GenBank/DDBJ databases">
        <authorList>
            <person name="Alioto T."/>
            <person name="Alioto T."/>
            <person name="Gomez Garrido J."/>
        </authorList>
    </citation>
    <scope>NUCLEOTIDE SEQUENCE [LARGE SCALE GENOMIC DNA]</scope>
</reference>
<dbReference type="EMBL" id="CACTIH010000009">
    <property type="protein sequence ID" value="CAA2934008.1"/>
    <property type="molecule type" value="Genomic_DNA"/>
</dbReference>
<organism evidence="1 3">
    <name type="scientific">Olea europaea subsp. europaea</name>
    <dbReference type="NCBI Taxonomy" id="158383"/>
    <lineage>
        <taxon>Eukaryota</taxon>
        <taxon>Viridiplantae</taxon>
        <taxon>Streptophyta</taxon>
        <taxon>Embryophyta</taxon>
        <taxon>Tracheophyta</taxon>
        <taxon>Spermatophyta</taxon>
        <taxon>Magnoliopsida</taxon>
        <taxon>eudicotyledons</taxon>
        <taxon>Gunneridae</taxon>
        <taxon>Pentapetalae</taxon>
        <taxon>asterids</taxon>
        <taxon>lamiids</taxon>
        <taxon>Lamiales</taxon>
        <taxon>Oleaceae</taxon>
        <taxon>Oleeae</taxon>
        <taxon>Olea</taxon>
    </lineage>
</organism>
<dbReference type="AlphaFoldDB" id="A0A8S0P9U2"/>
<evidence type="ECO:0000313" key="1">
    <source>
        <dbReference type="EMBL" id="CAA2934008.1"/>
    </source>
</evidence>
<evidence type="ECO:0000313" key="2">
    <source>
        <dbReference type="EMBL" id="CAA2998536.1"/>
    </source>
</evidence>
<proteinExistence type="predicted"/>
<keyword evidence="3" id="KW-1185">Reference proteome</keyword>
<dbReference type="Gramene" id="OE9A109959T1">
    <property type="protein sequence ID" value="OE9A109959C1"/>
    <property type="gene ID" value="OE9A109959"/>
</dbReference>